<organism evidence="3 4">
    <name type="scientific">Cystobacter fuscus (strain ATCC 25194 / DSM 2262 / NBRC 100088 / M29)</name>
    <dbReference type="NCBI Taxonomy" id="1242864"/>
    <lineage>
        <taxon>Bacteria</taxon>
        <taxon>Pseudomonadati</taxon>
        <taxon>Myxococcota</taxon>
        <taxon>Myxococcia</taxon>
        <taxon>Myxococcales</taxon>
        <taxon>Cystobacterineae</taxon>
        <taxon>Archangiaceae</taxon>
        <taxon>Cystobacter</taxon>
    </lineage>
</organism>
<comment type="caution">
    <text evidence="3">The sequence shown here is derived from an EMBL/GenBank/DDBJ whole genome shotgun (WGS) entry which is preliminary data.</text>
</comment>
<feature type="region of interest" description="Disordered" evidence="1">
    <location>
        <begin position="902"/>
        <end position="932"/>
    </location>
</feature>
<evidence type="ECO:0000313" key="4">
    <source>
        <dbReference type="Proteomes" id="UP000011682"/>
    </source>
</evidence>
<sequence length="932" mass="106117">MRRFTGELLSEDANSPARNLFARHLHRWDYLNAGWSAGTSPNTHERRQHIYRLLSVDEKFRKQCDLLIPARTDVEEPTVIAENHEPWYTPERKARHTFYWDAYKQYLRELNGWPEASVIDLDQTTDQVVERLSDPEQRQVYQTKGLVIGYVQSGKTANFTAVVAKAVDAGYRLVIVLAGTLNVLREQTQRRIDKELIGKELITLHPDEFGRHDYSDDTEWKNFISHGELPSKLDAFDWQRLTGSKEDYRSLHRGIDALEFHKVMNGRRYNDPVNLHPSRARLMVVKKNPAVLKRLARDLAALRGRLDEVPALIIDDESDQASVNTVKPGSARDRTGTNKAIVGLLKALPRAQYIGYTATPFANVFINPDDAEDIFPKDYIVSLDRPAGYMGVADFHDLNGTTPEGFASKERAFVRGVEGDDDEAQNLLRAIDSFVLSGAIKLFRTETRSDLRFKHHTMLVHRSHQMKDHEDDAELVRKTYDGAAYHGAGLLRLSRLFEEDFLPVHKKQEPGLPMPDSFKQLKPFVARCLKAIGANPVGIVNGDLANKDQTPNFDRESVWRILVGGTKLSRGYTVEGLTISYYRRRVKNADTLMQMGRWFGFRRGYRDLVRLFIGRSEPDGKTTLDLYEAFESICLDEELFRKKLQLYSRERNPPLTPKQIPPLVPSYLLLPTSRNKMYNAKLLSENLGGQFVESTLAPKVPCATNEKLVRQLLGERPLEKVDLGTVSDGKTVKFPAWVALLDKSSMLRFLKSYKWSRDPKLDPVWEFIGGGMGDPNINDWLFLAPIAESKKTEGETWTSGEYKFPVVHRGRIGDGSERFKAYSTPDHRAVATALSGVGNLPCIGPAAERYQNSSRAIILFYPCRDTKKEDKNEVTMGFSLLFPKNKLIHRFFFTVRDKHNPDAVVVDDDSPPPQSQRRSRGDAATRTRRTAR</sequence>
<dbReference type="Proteomes" id="UP000011682">
    <property type="component" value="Unassembled WGS sequence"/>
</dbReference>
<dbReference type="Pfam" id="PF10593">
    <property type="entry name" value="Z1"/>
    <property type="match status" value="1"/>
</dbReference>
<dbReference type="eggNOG" id="COG0610">
    <property type="taxonomic scope" value="Bacteria"/>
</dbReference>
<dbReference type="AlphaFoldDB" id="S9QH18"/>
<keyword evidence="3" id="KW-0540">Nuclease</keyword>
<reference evidence="3" key="1">
    <citation type="submission" date="2013-05" db="EMBL/GenBank/DDBJ databases">
        <title>Genome assembly of Cystobacter fuscus DSM 2262.</title>
        <authorList>
            <person name="Sharma G."/>
            <person name="Khatri I."/>
            <person name="Kaur C."/>
            <person name="Mayilraj S."/>
            <person name="Subramanian S."/>
        </authorList>
    </citation>
    <scope>NUCLEOTIDE SEQUENCE [LARGE SCALE GENOMIC DNA]</scope>
    <source>
        <strain evidence="3">DSM 2262</strain>
    </source>
</reference>
<keyword evidence="4" id="KW-1185">Reference proteome</keyword>
<accession>S9QH18</accession>
<evidence type="ECO:0000313" key="3">
    <source>
        <dbReference type="EMBL" id="EPX60584.1"/>
    </source>
</evidence>
<evidence type="ECO:0000259" key="2">
    <source>
        <dbReference type="Pfam" id="PF10593"/>
    </source>
</evidence>
<keyword evidence="3" id="KW-0378">Hydrolase</keyword>
<feature type="domain" description="Putative endonuclease Z1" evidence="2">
    <location>
        <begin position="427"/>
        <end position="664"/>
    </location>
</feature>
<name>S9QH18_CYSF2</name>
<evidence type="ECO:0000256" key="1">
    <source>
        <dbReference type="SAM" id="MobiDB-lite"/>
    </source>
</evidence>
<dbReference type="GO" id="GO:0004519">
    <property type="term" value="F:endonuclease activity"/>
    <property type="evidence" value="ECO:0007669"/>
    <property type="project" value="UniProtKB-KW"/>
</dbReference>
<proteinExistence type="predicted"/>
<gene>
    <name evidence="3" type="ORF">D187_001738</name>
</gene>
<dbReference type="InterPro" id="IPR018310">
    <property type="entry name" value="Put_endonuclease_Z1-dom"/>
</dbReference>
<dbReference type="EMBL" id="ANAH02000012">
    <property type="protein sequence ID" value="EPX60584.1"/>
    <property type="molecule type" value="Genomic_DNA"/>
</dbReference>
<protein>
    <submittedName>
        <fullName evidence="3">Endonuclease</fullName>
    </submittedName>
</protein>
<keyword evidence="3" id="KW-0255">Endonuclease</keyword>